<dbReference type="GO" id="GO:0009423">
    <property type="term" value="P:chorismate biosynthetic process"/>
    <property type="evidence" value="ECO:0007669"/>
    <property type="project" value="UniProtKB-UniPathway"/>
</dbReference>
<feature type="domain" description="Quinate/shikimate 5-dehydrogenase/glutamyl-tRNA reductase" evidence="1">
    <location>
        <begin position="118"/>
        <end position="186"/>
    </location>
</feature>
<evidence type="ECO:0008006" key="4">
    <source>
        <dbReference type="Google" id="ProtNLM"/>
    </source>
</evidence>
<dbReference type="InterPro" id="IPR036291">
    <property type="entry name" value="NAD(P)-bd_dom_sf"/>
</dbReference>
<dbReference type="InterPro" id="IPR046346">
    <property type="entry name" value="Aminoacid_DH-like_N_sf"/>
</dbReference>
<dbReference type="Gene3D" id="3.40.50.10860">
    <property type="entry name" value="Leucine Dehydrogenase, chain A, domain 1"/>
    <property type="match status" value="1"/>
</dbReference>
<sequence>MNILNPTLCISVAEKPGKFGITVHNAGYRALGLNFMYKTFAINDIKGAIIGVRSLGIRGCSVSMPFKEKVIPFLDRLDPLAKKIGAVNTIVNDNGQLIGYNTDVIAVEKSLKPLQIKNDKDIIIFGAGGVSRAILVALKNLKLKNITVANRTTRKGERLAKEFNVNFIQWSKRENIKADVVINATSIGMVPNIFSSPISKKKIKNSQIVMDVVVTPPKTKL</sequence>
<gene>
    <name evidence="3" type="ORF">METZ01_LOCUS198996</name>
</gene>
<dbReference type="AlphaFoldDB" id="A0A382E722"/>
<dbReference type="GO" id="GO:0050661">
    <property type="term" value="F:NADP binding"/>
    <property type="evidence" value="ECO:0007669"/>
    <property type="project" value="TreeGrafter"/>
</dbReference>
<dbReference type="EMBL" id="UINC01042894">
    <property type="protein sequence ID" value="SVB46142.1"/>
    <property type="molecule type" value="Genomic_DNA"/>
</dbReference>
<evidence type="ECO:0000259" key="1">
    <source>
        <dbReference type="Pfam" id="PF01488"/>
    </source>
</evidence>
<dbReference type="InterPro" id="IPR013708">
    <property type="entry name" value="Shikimate_DH-bd_N"/>
</dbReference>
<dbReference type="GO" id="GO:0019632">
    <property type="term" value="P:shikimate metabolic process"/>
    <property type="evidence" value="ECO:0007669"/>
    <property type="project" value="TreeGrafter"/>
</dbReference>
<dbReference type="CDD" id="cd01065">
    <property type="entry name" value="NAD_bind_Shikimate_DH"/>
    <property type="match status" value="1"/>
</dbReference>
<dbReference type="SUPFAM" id="SSF51735">
    <property type="entry name" value="NAD(P)-binding Rossmann-fold domains"/>
    <property type="match status" value="1"/>
</dbReference>
<dbReference type="Pfam" id="PF01488">
    <property type="entry name" value="Shikimate_DH"/>
    <property type="match status" value="1"/>
</dbReference>
<proteinExistence type="predicted"/>
<dbReference type="GO" id="GO:0004764">
    <property type="term" value="F:shikimate 3-dehydrogenase (NADP+) activity"/>
    <property type="evidence" value="ECO:0007669"/>
    <property type="project" value="InterPro"/>
</dbReference>
<organism evidence="3">
    <name type="scientific">marine metagenome</name>
    <dbReference type="NCBI Taxonomy" id="408172"/>
    <lineage>
        <taxon>unclassified sequences</taxon>
        <taxon>metagenomes</taxon>
        <taxon>ecological metagenomes</taxon>
    </lineage>
</organism>
<dbReference type="Gene3D" id="3.40.50.720">
    <property type="entry name" value="NAD(P)-binding Rossmann-like Domain"/>
    <property type="match status" value="1"/>
</dbReference>
<feature type="non-terminal residue" evidence="3">
    <location>
        <position position="221"/>
    </location>
</feature>
<dbReference type="Pfam" id="PF08501">
    <property type="entry name" value="Shikimate_dh_N"/>
    <property type="match status" value="1"/>
</dbReference>
<dbReference type="PANTHER" id="PTHR21089:SF9">
    <property type="entry name" value="SHIKIMATE DEHYDROGENASE-LIKE PROTEIN HI_0607"/>
    <property type="match status" value="1"/>
</dbReference>
<dbReference type="SUPFAM" id="SSF53223">
    <property type="entry name" value="Aminoacid dehydrogenase-like, N-terminal domain"/>
    <property type="match status" value="1"/>
</dbReference>
<dbReference type="GO" id="GO:0005829">
    <property type="term" value="C:cytosol"/>
    <property type="evidence" value="ECO:0007669"/>
    <property type="project" value="TreeGrafter"/>
</dbReference>
<feature type="domain" description="Shikimate dehydrogenase substrate binding N-terminal" evidence="2">
    <location>
        <begin position="22"/>
        <end position="90"/>
    </location>
</feature>
<name>A0A382E722_9ZZZZ</name>
<dbReference type="UniPathway" id="UPA00053">
    <property type="reaction ID" value="UER00087"/>
</dbReference>
<dbReference type="PANTHER" id="PTHR21089">
    <property type="entry name" value="SHIKIMATE DEHYDROGENASE"/>
    <property type="match status" value="1"/>
</dbReference>
<dbReference type="InterPro" id="IPR022893">
    <property type="entry name" value="Shikimate_DH_fam"/>
</dbReference>
<reference evidence="3" key="1">
    <citation type="submission" date="2018-05" db="EMBL/GenBank/DDBJ databases">
        <authorList>
            <person name="Lanie J.A."/>
            <person name="Ng W.-L."/>
            <person name="Kazmierczak K.M."/>
            <person name="Andrzejewski T.M."/>
            <person name="Davidsen T.M."/>
            <person name="Wayne K.J."/>
            <person name="Tettelin H."/>
            <person name="Glass J.I."/>
            <person name="Rusch D."/>
            <person name="Podicherti R."/>
            <person name="Tsui H.-C.T."/>
            <person name="Winkler M.E."/>
        </authorList>
    </citation>
    <scope>NUCLEOTIDE SEQUENCE</scope>
</reference>
<dbReference type="InterPro" id="IPR006151">
    <property type="entry name" value="Shikm_DH/Glu-tRNA_Rdtase"/>
</dbReference>
<protein>
    <recommendedName>
        <fullName evidence="4">Shikimate dehydrogenase</fullName>
    </recommendedName>
</protein>
<evidence type="ECO:0000313" key="3">
    <source>
        <dbReference type="EMBL" id="SVB46142.1"/>
    </source>
</evidence>
<evidence type="ECO:0000259" key="2">
    <source>
        <dbReference type="Pfam" id="PF08501"/>
    </source>
</evidence>
<accession>A0A382E722</accession>